<accession>A0A4P6ZVT8</accession>
<dbReference type="Proteomes" id="UP000294292">
    <property type="component" value="Chromosome"/>
</dbReference>
<organism evidence="1 2">
    <name type="scientific">Paenisporosarcina antarctica</name>
    <dbReference type="NCBI Taxonomy" id="417367"/>
    <lineage>
        <taxon>Bacteria</taxon>
        <taxon>Bacillati</taxon>
        <taxon>Bacillota</taxon>
        <taxon>Bacilli</taxon>
        <taxon>Bacillales</taxon>
        <taxon>Caryophanaceae</taxon>
        <taxon>Paenisporosarcina</taxon>
    </lineage>
</organism>
<evidence type="ECO:0000313" key="2">
    <source>
        <dbReference type="Proteomes" id="UP000294292"/>
    </source>
</evidence>
<dbReference type="KEGG" id="panc:E2636_04515"/>
<sequence length="77" mass="8673">MNGQPEKSVEFVSHFDPYVYQTLTTIIGTKIVVQLTNNSVVKGELSKVLPDHIVVETNKTPFFIRTQQIIWVSPAIS</sequence>
<dbReference type="OrthoDB" id="2439488at2"/>
<protein>
    <submittedName>
        <fullName evidence="1">DUF2642 domain-containing protein</fullName>
    </submittedName>
</protein>
<dbReference type="EMBL" id="CP038015">
    <property type="protein sequence ID" value="QBP40437.1"/>
    <property type="molecule type" value="Genomic_DNA"/>
</dbReference>
<dbReference type="AlphaFoldDB" id="A0A4P6ZVT8"/>
<dbReference type="RefSeq" id="WP_134209158.1">
    <property type="nucleotide sequence ID" value="NZ_CP038015.1"/>
</dbReference>
<reference evidence="1 2" key="1">
    <citation type="submission" date="2019-03" db="EMBL/GenBank/DDBJ databases">
        <title>Complete genome sequence of Paenisporosarcina antarctica CGMCC 1.6503T.</title>
        <authorList>
            <person name="Rong J.-C."/>
            <person name="Chi N.-Y."/>
            <person name="Zhang Q.-F."/>
        </authorList>
    </citation>
    <scope>NUCLEOTIDE SEQUENCE [LARGE SCALE GENOMIC DNA]</scope>
    <source>
        <strain evidence="1 2">CGMCC 1.6503</strain>
    </source>
</reference>
<evidence type="ECO:0000313" key="1">
    <source>
        <dbReference type="EMBL" id="QBP40437.1"/>
    </source>
</evidence>
<dbReference type="InterPro" id="IPR020139">
    <property type="entry name" value="DUF2642"/>
</dbReference>
<keyword evidence="2" id="KW-1185">Reference proteome</keyword>
<name>A0A4P6ZVT8_9BACL</name>
<proteinExistence type="predicted"/>
<gene>
    <name evidence="1" type="ORF">E2636_04515</name>
</gene>
<dbReference type="Pfam" id="PF10842">
    <property type="entry name" value="DUF2642"/>
    <property type="match status" value="1"/>
</dbReference>